<feature type="transmembrane region" description="Helical" evidence="2">
    <location>
        <begin position="1072"/>
        <end position="1092"/>
    </location>
</feature>
<accession>A0A8S1IUD6</accession>
<evidence type="ECO:0000259" key="3">
    <source>
        <dbReference type="Pfam" id="PF13229"/>
    </source>
</evidence>
<keyword evidence="2" id="KW-1133">Transmembrane helix</keyword>
<keyword evidence="5" id="KW-1185">Reference proteome</keyword>
<dbReference type="InterPro" id="IPR006626">
    <property type="entry name" value="PbH1"/>
</dbReference>
<name>A0A8S1IUD6_9CHLO</name>
<feature type="transmembrane region" description="Helical" evidence="2">
    <location>
        <begin position="1354"/>
        <end position="1379"/>
    </location>
</feature>
<feature type="region of interest" description="Disordered" evidence="1">
    <location>
        <begin position="1202"/>
        <end position="1275"/>
    </location>
</feature>
<feature type="transmembrane region" description="Helical" evidence="2">
    <location>
        <begin position="1526"/>
        <end position="1546"/>
    </location>
</feature>
<dbReference type="InterPro" id="IPR012334">
    <property type="entry name" value="Pectin_lyas_fold"/>
</dbReference>
<feature type="transmembrane region" description="Helical" evidence="2">
    <location>
        <begin position="1455"/>
        <end position="1475"/>
    </location>
</feature>
<dbReference type="InterPro" id="IPR039448">
    <property type="entry name" value="Beta_helix"/>
</dbReference>
<evidence type="ECO:0000256" key="1">
    <source>
        <dbReference type="SAM" id="MobiDB-lite"/>
    </source>
</evidence>
<dbReference type="Gene3D" id="2.160.20.10">
    <property type="entry name" value="Single-stranded right-handed beta-helix, Pectin lyase-like"/>
    <property type="match status" value="1"/>
</dbReference>
<feature type="transmembrane region" description="Helical" evidence="2">
    <location>
        <begin position="1591"/>
        <end position="1612"/>
    </location>
</feature>
<dbReference type="Pfam" id="PF13229">
    <property type="entry name" value="Beta_helix"/>
    <property type="match status" value="1"/>
</dbReference>
<dbReference type="PANTHER" id="PTHR11319">
    <property type="entry name" value="G PROTEIN-COUPLED RECEPTOR-RELATED"/>
    <property type="match status" value="1"/>
</dbReference>
<gene>
    <name evidence="4" type="ORF">OSTQU699_LOCUS3105</name>
</gene>
<feature type="region of interest" description="Disordered" evidence="1">
    <location>
        <begin position="1139"/>
        <end position="1160"/>
    </location>
</feature>
<dbReference type="SMART" id="SM00710">
    <property type="entry name" value="PbH1"/>
    <property type="match status" value="11"/>
</dbReference>
<feature type="transmembrane region" description="Helical" evidence="2">
    <location>
        <begin position="1558"/>
        <end position="1579"/>
    </location>
</feature>
<sequence length="1646" mass="170683">MNDAQFENNSAVNEGAAVFMQASTGRHALAITQATFSDNSAFRTGGMALHGPISANLSLVGFFRNSADEGAGAVLMTSGPGENSTLTIADGEFSFNKGNSGGAALVDGPSLVFELTRNVTFISNNATTDGGAVAIEETQVASISGAMFVTNAASGMGGAVSAKASAAASNLSISRAKFIRNNATTGAGIGVSGSMQHCAFGSDVELEENVASQRGGGLFASDAQSLQASGAVFTRNRAANNGGAAFLKAVAGSFVAAFSNVSVHNNFAGRGGGLFGEGKALNLLLTGGCNFTNNTAESGGGGAVGMVGGETMLVEDAEFSLNAARDSAGGAILFEARAESRTFQASGVSIMNNIVTGDEAEAHGGGLSLTGRGLAATLEDCILEGNSASGFGGAVHLDGISDVTITRCIFTNNNGSRGGGALLYQGRESSTLELSSVEFSGNWAGSRAPFESGFKSDLRNGRGGAVSLLGPGLSCTLNGTSSFQANTALEGGAFDARRLEMLDIQSVTFSENRAVEGGGLNLVMSQGTLAIISATTFERNQALHGAGGCIRTNEAGGSTSAVANMTDVMVRQNTVKRGGQGGAGMCIVGQASIVCSNCSFEENSIETDAQGTRRLLQTECPEEAQPENNGGGLALAAGAVFSSSNTTFRANTANHGGGVFVSDSVFEATSCSFEENKALGRGGGVEIAVATPPADLLLLLRDSTVIENQAMAGGGIDLNSASVSGASPPAMCPTPEGTQEEQAALVGPEDSSSFTILIENTNLEGNDAQQAGGAIFSDVPKSVQVCCGACFQESDVQTLNTSFEFCGWEGNGASAQDGPTAATIATTTLVEPVEILNHTSGQPLEGIAVFLADALGQRVTTVVERSVVRVASRNESATIFGQLVAEAQVGSANFTSTLFRGKPGTYSIGFEFSDGNALVGEVKVSVRDCVLGELKSEDGELCSPCPRDTYSLAQGVCGDCPNSDQANCEGLTITPKDGFWHSTSRSVEMHECLHHAACTYENRSAELQANARAAHQSGLTLPTSNAQSNATRSQEEYPQCARGYFGVLCGACTDGYGKVVSVQCDECSRSEAIIFIAIAAAVGAAFTAIFMHRIMEDSHRHRVPVDTGVAINLPQAPVLLILKGVLPLRFHNILCATGERESSENLPDSDGAPLPGDSIEMSTGLANEAMAKRMGSYTGGENEGATDSTLTIVVDGEAASAGGKVEIQPTEDGAAGSSSSPMKAKGLQGASKASALPKGKQKDADAGLSGAKGYEGPLEVGSPKSPKMRKSSKAEAEEVVPRSFDRLGGSAEVLKMLLNFCQVTCIAITLQTKWPDAMEGLLKTGEFILGFTTGSTSFSLDCALPDDSSSPRSIVRIAIILLYPLMLCAAFVAFFAVFFFWKGWRYVGRLCLLATAAVMYFAYFPVAKHVISVLHCVDVDSSDETDATTAHDEYWAEDTGQLCYEGGHMALTAALAAPLFVLVIVGYPLMTLMILSANKARFADPGFALMFGFLYAPFRAGVRAFWESSIMVRKALMAAVIVFGDVLGPNLQATIIITMLTIVSLLHQARAPYVSPRLNSLQSCSYAVSILVYLSALFFNDPNTSDHAAAIIAGVVVATWLLFVAVVVLQFLQEGYEHYLDYMDYLVAIKDLQKGDPAGGQAAARK</sequence>
<keyword evidence="2" id="KW-0472">Membrane</keyword>
<evidence type="ECO:0000313" key="4">
    <source>
        <dbReference type="EMBL" id="CAD7697744.1"/>
    </source>
</evidence>
<dbReference type="SUPFAM" id="SSF51126">
    <property type="entry name" value="Pectin lyase-like"/>
    <property type="match status" value="2"/>
</dbReference>
<feature type="transmembrane region" description="Helical" evidence="2">
    <location>
        <begin position="1386"/>
        <end position="1404"/>
    </location>
</feature>
<dbReference type="InterPro" id="IPR011050">
    <property type="entry name" value="Pectin_lyase_fold/virulence"/>
</dbReference>
<evidence type="ECO:0000313" key="5">
    <source>
        <dbReference type="Proteomes" id="UP000708148"/>
    </source>
</evidence>
<feature type="domain" description="Right handed beta helix" evidence="3">
    <location>
        <begin position="253"/>
        <end position="432"/>
    </location>
</feature>
<dbReference type="Proteomes" id="UP000708148">
    <property type="component" value="Unassembled WGS sequence"/>
</dbReference>
<keyword evidence="2" id="KW-0812">Transmembrane</keyword>
<feature type="transmembrane region" description="Helical" evidence="2">
    <location>
        <begin position="1487"/>
        <end position="1506"/>
    </location>
</feature>
<organism evidence="4 5">
    <name type="scientific">Ostreobium quekettii</name>
    <dbReference type="NCBI Taxonomy" id="121088"/>
    <lineage>
        <taxon>Eukaryota</taxon>
        <taxon>Viridiplantae</taxon>
        <taxon>Chlorophyta</taxon>
        <taxon>core chlorophytes</taxon>
        <taxon>Ulvophyceae</taxon>
        <taxon>TCBD clade</taxon>
        <taxon>Bryopsidales</taxon>
        <taxon>Ostreobineae</taxon>
        <taxon>Ostreobiaceae</taxon>
        <taxon>Ostreobium</taxon>
    </lineage>
</organism>
<proteinExistence type="predicted"/>
<protein>
    <recommendedName>
        <fullName evidence="3">Right handed beta helix domain-containing protein</fullName>
    </recommendedName>
</protein>
<dbReference type="PANTHER" id="PTHR11319:SF35">
    <property type="entry name" value="OUTER MEMBRANE PROTEIN PMPC-RELATED"/>
    <property type="match status" value="1"/>
</dbReference>
<reference evidence="4" key="1">
    <citation type="submission" date="2020-12" db="EMBL/GenBank/DDBJ databases">
        <authorList>
            <person name="Iha C."/>
        </authorList>
    </citation>
    <scope>NUCLEOTIDE SEQUENCE</scope>
</reference>
<evidence type="ECO:0000256" key="2">
    <source>
        <dbReference type="SAM" id="Phobius"/>
    </source>
</evidence>
<comment type="caution">
    <text evidence="4">The sequence shown here is derived from an EMBL/GenBank/DDBJ whole genome shotgun (WGS) entry which is preliminary data.</text>
</comment>
<dbReference type="EMBL" id="CAJHUC010000706">
    <property type="protein sequence ID" value="CAD7697744.1"/>
    <property type="molecule type" value="Genomic_DNA"/>
</dbReference>